<gene>
    <name evidence="2" type="ORF">OM960_18800</name>
</gene>
<accession>A0ABT3J7E6</accession>
<evidence type="ECO:0000313" key="2">
    <source>
        <dbReference type="EMBL" id="MCW3783593.1"/>
    </source>
</evidence>
<dbReference type="Proteomes" id="UP001207582">
    <property type="component" value="Unassembled WGS sequence"/>
</dbReference>
<reference evidence="2 3" key="1">
    <citation type="submission" date="2022-10" db="EMBL/GenBank/DDBJ databases">
        <title>Defluviimonas sp. CAU 1641 isolated from mud.</title>
        <authorList>
            <person name="Kim W."/>
        </authorList>
    </citation>
    <scope>NUCLEOTIDE SEQUENCE [LARGE SCALE GENOMIC DNA]</scope>
    <source>
        <strain evidence="2 3">CAU 1641</strain>
    </source>
</reference>
<keyword evidence="3" id="KW-1185">Reference proteome</keyword>
<dbReference type="InterPro" id="IPR036365">
    <property type="entry name" value="PGBD-like_sf"/>
</dbReference>
<evidence type="ECO:0000313" key="3">
    <source>
        <dbReference type="Proteomes" id="UP001207582"/>
    </source>
</evidence>
<dbReference type="EMBL" id="JAPDOG010000021">
    <property type="protein sequence ID" value="MCW3783593.1"/>
    <property type="molecule type" value="Genomic_DNA"/>
</dbReference>
<evidence type="ECO:0000256" key="1">
    <source>
        <dbReference type="SAM" id="SignalP"/>
    </source>
</evidence>
<feature type="chain" id="PRO_5046036852" evidence="1">
    <location>
        <begin position="24"/>
        <end position="159"/>
    </location>
</feature>
<dbReference type="RefSeq" id="WP_264773037.1">
    <property type="nucleotide sequence ID" value="NZ_JAPDOG010000021.1"/>
</dbReference>
<feature type="signal peptide" evidence="1">
    <location>
        <begin position="1"/>
        <end position="23"/>
    </location>
</feature>
<comment type="caution">
    <text evidence="2">The sequence shown here is derived from an EMBL/GenBank/DDBJ whole genome shotgun (WGS) entry which is preliminary data.</text>
</comment>
<protein>
    <submittedName>
        <fullName evidence="2">Peptidoglycan-binding protein</fullName>
    </submittedName>
</protein>
<dbReference type="SUPFAM" id="SSF47090">
    <property type="entry name" value="PGBD-like"/>
    <property type="match status" value="1"/>
</dbReference>
<organism evidence="2 3">
    <name type="scientific">Defluviimonas salinarum</name>
    <dbReference type="NCBI Taxonomy" id="2992147"/>
    <lineage>
        <taxon>Bacteria</taxon>
        <taxon>Pseudomonadati</taxon>
        <taxon>Pseudomonadota</taxon>
        <taxon>Alphaproteobacteria</taxon>
        <taxon>Rhodobacterales</taxon>
        <taxon>Paracoccaceae</taxon>
        <taxon>Albidovulum</taxon>
    </lineage>
</organism>
<proteinExistence type="predicted"/>
<name>A0ABT3J7E6_9RHOB</name>
<keyword evidence="1" id="KW-0732">Signal</keyword>
<sequence>MKSLAALLLSAALATGTAAPVQAGGKDLAKGLAVIAVMTAIAKSTGGARAATPSYGDGGYGRNTYGRNTYSHGAYDRSVYQDYQDPEQASGQAFMSLSPLARRSIEERLARYGYETGRIDGRWDQATWFAVQDYARDVRMSRSLGSQDGAMGVFHHIVS</sequence>